<feature type="signal peptide" evidence="1">
    <location>
        <begin position="1"/>
        <end position="19"/>
    </location>
</feature>
<dbReference type="RefSeq" id="WP_267218690.1">
    <property type="nucleotide sequence ID" value="NZ_JAPCWC010000002.1"/>
</dbReference>
<dbReference type="SUPFAM" id="SSF56935">
    <property type="entry name" value="Porins"/>
    <property type="match status" value="1"/>
</dbReference>
<organism evidence="2 3">
    <name type="scientific">Novosphingobium clariflavum</name>
    <dbReference type="NCBI Taxonomy" id="2029884"/>
    <lineage>
        <taxon>Bacteria</taxon>
        <taxon>Pseudomonadati</taxon>
        <taxon>Pseudomonadota</taxon>
        <taxon>Alphaproteobacteria</taxon>
        <taxon>Sphingomonadales</taxon>
        <taxon>Sphingomonadaceae</taxon>
        <taxon>Novosphingobium</taxon>
    </lineage>
</organism>
<dbReference type="Pfam" id="PF04338">
    <property type="entry name" value="DUF481"/>
    <property type="match status" value="1"/>
</dbReference>
<name>A0ABV6SB71_9SPHN</name>
<protein>
    <submittedName>
        <fullName evidence="2">YdiY family protein</fullName>
    </submittedName>
</protein>
<gene>
    <name evidence="2" type="ORF">ACFFF8_15245</name>
</gene>
<comment type="caution">
    <text evidence="2">The sequence shown here is derived from an EMBL/GenBank/DDBJ whole genome shotgun (WGS) entry which is preliminary data.</text>
</comment>
<accession>A0ABV6SB71</accession>
<dbReference type="InterPro" id="IPR007433">
    <property type="entry name" value="DUF481"/>
</dbReference>
<proteinExistence type="predicted"/>
<evidence type="ECO:0000256" key="1">
    <source>
        <dbReference type="SAM" id="SignalP"/>
    </source>
</evidence>
<reference evidence="2 3" key="1">
    <citation type="submission" date="2024-09" db="EMBL/GenBank/DDBJ databases">
        <authorList>
            <person name="Sun Q."/>
            <person name="Mori K."/>
        </authorList>
    </citation>
    <scope>NUCLEOTIDE SEQUENCE [LARGE SCALE GENOMIC DNA]</scope>
    <source>
        <strain evidence="2 3">CICC 11035S</strain>
    </source>
</reference>
<keyword evidence="1" id="KW-0732">Signal</keyword>
<keyword evidence="3" id="KW-1185">Reference proteome</keyword>
<dbReference type="EMBL" id="JBHLTM010000061">
    <property type="protein sequence ID" value="MFC0685947.1"/>
    <property type="molecule type" value="Genomic_DNA"/>
</dbReference>
<evidence type="ECO:0000313" key="2">
    <source>
        <dbReference type="EMBL" id="MFC0685947.1"/>
    </source>
</evidence>
<sequence length="342" mass="37756">MSMRLLGLPLVLAAVPAQAQTLVHLPPAPQPVPFIVPVVAVALPAYPWPMPFVAAGPPRLPENVRAMLESAIRTGDSATVAAVVKVALDTKPYDKDEIRGMQKAFNDEAARLAAAKANAETQRIRQSDIFQLWTGKIEAGAFRATGNTNNFGFSGAINLDRKGIDWQHTIQLTADYQKDTGTVTREQYLASYQARYTLRDGLFTYGRTQWERNAIQGYDDRYSLSGGLGYRVIKRKDLALSLEIGPALRRTRYVTDPAETTWSTLTSLDFSWNVDDGVKFTQTASWYIETGNSTFTTNTGIEAGVSKKLKAKLSYSFEHETSPPAGTLRTDTISRFSLVYGF</sequence>
<feature type="chain" id="PRO_5045297299" evidence="1">
    <location>
        <begin position="20"/>
        <end position="342"/>
    </location>
</feature>
<evidence type="ECO:0000313" key="3">
    <source>
        <dbReference type="Proteomes" id="UP001589858"/>
    </source>
</evidence>
<dbReference type="Proteomes" id="UP001589858">
    <property type="component" value="Unassembled WGS sequence"/>
</dbReference>